<dbReference type="GO" id="GO:0016020">
    <property type="term" value="C:membrane"/>
    <property type="evidence" value="ECO:0007669"/>
    <property type="project" value="UniProtKB-SubCell"/>
</dbReference>
<feature type="transmembrane region" description="Helical" evidence="8">
    <location>
        <begin position="326"/>
        <end position="353"/>
    </location>
</feature>
<dbReference type="Proteomes" id="UP000027730">
    <property type="component" value="Unassembled WGS sequence"/>
</dbReference>
<dbReference type="EMBL" id="KL584711">
    <property type="protein sequence ID" value="KEQ72456.1"/>
    <property type="molecule type" value="Genomic_DNA"/>
</dbReference>
<dbReference type="PANTHER" id="PTHR43341">
    <property type="entry name" value="AMINO ACID PERMEASE"/>
    <property type="match status" value="1"/>
</dbReference>
<dbReference type="InterPro" id="IPR004841">
    <property type="entry name" value="AA-permease/SLC12A_dom"/>
</dbReference>
<keyword evidence="6 8" id="KW-0472">Membrane</keyword>
<sequence>MFSSEKKEASIGSKAVQDGPYTHSSSPSSISQDDVEGSPMPGTTVQLKRRLQSRHLQMIAIGGTIGTGLFIGSGGALANAGPAGALIAYAFVGTLVYSVMVALGEMATFLPVSGAFTAYAARFVDPSLGFAMGWIYWFSWAMTYALELTASGLIIQYWDPSLNIGIFIGTFWAVISLVNFLPVSFYGEIEFYFASIKVLTVIGFMIFAICIDAGAGQHGYLGFDTWKNPGAFAPYLVKDNEAVAKFVGFWAVLIQAGFSYQGTELVGIAAGETSNPRKTVPAAIKKTFYRIVFFFVLTIFFIGLLVPYDNEGLISDHTDASSSPFVIAANLAGVKVLPSIINAVLLCVVLSAANSNVYSGSRILVGLAEQGSAPKWMARTTARGVPYYAVAFTAAFGLLGFMNESNSGGQVFNWLVNITGVAGFITWTCINISHIAFMRALAARNVSRDTLPYKAMWQPWFSWYGVFFNILIILTQGFTAFMPWNTSDFFVAYISLFLFAALYAGHKLVFRQPFVKSIEADLDTGRKEIEEMHFEEVEPVGAWQKFWAWMG</sequence>
<name>A0A074XCV1_9PEZI</name>
<dbReference type="FunFam" id="1.20.1740.10:FF:000006">
    <property type="entry name" value="General amino acid permease"/>
    <property type="match status" value="1"/>
</dbReference>
<keyword evidence="11" id="KW-1185">Reference proteome</keyword>
<accession>A0A074XCV1</accession>
<evidence type="ECO:0000256" key="6">
    <source>
        <dbReference type="ARBA" id="ARBA00023136"/>
    </source>
</evidence>
<keyword evidence="3 8" id="KW-0812">Transmembrane</keyword>
<dbReference type="InterPro" id="IPR004840">
    <property type="entry name" value="Amino_acid_permease_CS"/>
</dbReference>
<feature type="transmembrane region" description="Helical" evidence="8">
    <location>
        <begin position="414"/>
        <end position="442"/>
    </location>
</feature>
<feature type="region of interest" description="Disordered" evidence="7">
    <location>
        <begin position="1"/>
        <end position="43"/>
    </location>
</feature>
<evidence type="ECO:0000313" key="10">
    <source>
        <dbReference type="EMBL" id="KEQ72456.1"/>
    </source>
</evidence>
<dbReference type="HOGENOM" id="CLU_007946_12_1_1"/>
<reference evidence="10 11" key="1">
    <citation type="journal article" date="2014" name="BMC Genomics">
        <title>Genome sequencing of four Aureobasidium pullulans varieties: biotechnological potential, stress tolerance, and description of new species.</title>
        <authorList>
            <person name="Gostin Ar C."/>
            <person name="Ohm R.A."/>
            <person name="Kogej T."/>
            <person name="Sonjak S."/>
            <person name="Turk M."/>
            <person name="Zajc J."/>
            <person name="Zalar P."/>
            <person name="Grube M."/>
            <person name="Sun H."/>
            <person name="Han J."/>
            <person name="Sharma A."/>
            <person name="Chiniquy J."/>
            <person name="Ngan C.Y."/>
            <person name="Lipzen A."/>
            <person name="Barry K."/>
            <person name="Grigoriev I.V."/>
            <person name="Gunde-Cimerman N."/>
        </authorList>
    </citation>
    <scope>NUCLEOTIDE SEQUENCE [LARGE SCALE GENOMIC DNA]</scope>
    <source>
        <strain evidence="10 11">CBS 147.97</strain>
    </source>
</reference>
<comment type="subcellular location">
    <subcellularLocation>
        <location evidence="1">Membrane</location>
        <topology evidence="1">Multi-pass membrane protein</topology>
    </subcellularLocation>
</comment>
<dbReference type="GO" id="GO:0015171">
    <property type="term" value="F:amino acid transmembrane transporter activity"/>
    <property type="evidence" value="ECO:0007669"/>
    <property type="project" value="TreeGrafter"/>
</dbReference>
<feature type="transmembrane region" description="Helical" evidence="8">
    <location>
        <begin position="56"/>
        <end position="77"/>
    </location>
</feature>
<evidence type="ECO:0000256" key="4">
    <source>
        <dbReference type="ARBA" id="ARBA00022970"/>
    </source>
</evidence>
<evidence type="ECO:0000256" key="5">
    <source>
        <dbReference type="ARBA" id="ARBA00022989"/>
    </source>
</evidence>
<dbReference type="PROSITE" id="PS00218">
    <property type="entry name" value="AMINO_ACID_PERMEASE_1"/>
    <property type="match status" value="1"/>
</dbReference>
<evidence type="ECO:0000256" key="1">
    <source>
        <dbReference type="ARBA" id="ARBA00004141"/>
    </source>
</evidence>
<feature type="transmembrane region" description="Helical" evidence="8">
    <location>
        <begin position="191"/>
        <end position="211"/>
    </location>
</feature>
<keyword evidence="5 8" id="KW-1133">Transmembrane helix</keyword>
<keyword evidence="2" id="KW-0813">Transport</keyword>
<dbReference type="InterPro" id="IPR050524">
    <property type="entry name" value="APC_YAT"/>
</dbReference>
<dbReference type="RefSeq" id="XP_013426509.1">
    <property type="nucleotide sequence ID" value="XM_013571055.1"/>
</dbReference>
<feature type="transmembrane region" description="Helical" evidence="8">
    <location>
        <begin position="134"/>
        <end position="155"/>
    </location>
</feature>
<organism evidence="10 11">
    <name type="scientific">Aureobasidium namibiae CBS 147.97</name>
    <dbReference type="NCBI Taxonomy" id="1043004"/>
    <lineage>
        <taxon>Eukaryota</taxon>
        <taxon>Fungi</taxon>
        <taxon>Dikarya</taxon>
        <taxon>Ascomycota</taxon>
        <taxon>Pezizomycotina</taxon>
        <taxon>Dothideomycetes</taxon>
        <taxon>Dothideomycetidae</taxon>
        <taxon>Dothideales</taxon>
        <taxon>Saccotheciaceae</taxon>
        <taxon>Aureobasidium</taxon>
    </lineage>
</organism>
<dbReference type="PANTHER" id="PTHR43341:SF4">
    <property type="entry name" value="ARGININE PERMEASE CAN1-RELATED"/>
    <property type="match status" value="1"/>
</dbReference>
<feature type="transmembrane region" description="Helical" evidence="8">
    <location>
        <begin position="287"/>
        <end position="306"/>
    </location>
</feature>
<dbReference type="InterPro" id="IPR004762">
    <property type="entry name" value="Amino_acid_permease_fungi"/>
</dbReference>
<dbReference type="NCBIfam" id="TIGR00913">
    <property type="entry name" value="2A0310"/>
    <property type="match status" value="1"/>
</dbReference>
<evidence type="ECO:0000256" key="3">
    <source>
        <dbReference type="ARBA" id="ARBA00022692"/>
    </source>
</evidence>
<dbReference type="OrthoDB" id="3900342at2759"/>
<evidence type="ECO:0000313" key="11">
    <source>
        <dbReference type="Proteomes" id="UP000027730"/>
    </source>
</evidence>
<evidence type="ECO:0000256" key="2">
    <source>
        <dbReference type="ARBA" id="ARBA00022448"/>
    </source>
</evidence>
<protein>
    <submittedName>
        <fullName evidence="10">Amino acid permease</fullName>
    </submittedName>
</protein>
<feature type="transmembrane region" description="Helical" evidence="8">
    <location>
        <begin position="83"/>
        <end position="102"/>
    </location>
</feature>
<feature type="transmembrane region" description="Helical" evidence="8">
    <location>
        <begin position="385"/>
        <end position="402"/>
    </location>
</feature>
<evidence type="ECO:0000256" key="8">
    <source>
        <dbReference type="SAM" id="Phobius"/>
    </source>
</evidence>
<proteinExistence type="predicted"/>
<feature type="transmembrane region" description="Helical" evidence="8">
    <location>
        <begin position="463"/>
        <end position="484"/>
    </location>
</feature>
<feature type="domain" description="Amino acid permease/ SLC12A" evidence="9">
    <location>
        <begin position="55"/>
        <end position="516"/>
    </location>
</feature>
<dbReference type="PIRSF" id="PIRSF006060">
    <property type="entry name" value="AA_transporter"/>
    <property type="match status" value="1"/>
</dbReference>
<evidence type="ECO:0000256" key="7">
    <source>
        <dbReference type="SAM" id="MobiDB-lite"/>
    </source>
</evidence>
<dbReference type="Gene3D" id="1.20.1740.10">
    <property type="entry name" value="Amino acid/polyamine transporter I"/>
    <property type="match status" value="1"/>
</dbReference>
<dbReference type="STRING" id="1043004.A0A074XCV1"/>
<feature type="transmembrane region" description="Helical" evidence="8">
    <location>
        <begin position="162"/>
        <end position="185"/>
    </location>
</feature>
<keyword evidence="4" id="KW-0029">Amino-acid transport</keyword>
<gene>
    <name evidence="10" type="ORF">M436DRAFT_47967</name>
</gene>
<dbReference type="GeneID" id="25410798"/>
<dbReference type="AlphaFoldDB" id="A0A074XCV1"/>
<feature type="transmembrane region" description="Helical" evidence="8">
    <location>
        <begin position="490"/>
        <end position="510"/>
    </location>
</feature>
<evidence type="ECO:0000259" key="9">
    <source>
        <dbReference type="Pfam" id="PF00324"/>
    </source>
</evidence>
<dbReference type="Pfam" id="PF00324">
    <property type="entry name" value="AA_permease"/>
    <property type="match status" value="1"/>
</dbReference>